<dbReference type="AlphaFoldDB" id="D8LF85"/>
<sequence length="108" mass="10441">MATATSTASGAVSGGEVDVSTDAEVGSSSSSSFSSCSDSDDGDAGDDIDFLFAELMAEDIPEAVAAAAAAAVEATTTADQELLLYLGGGDGGHAPVSAVTDMGCVRAI</sequence>
<dbReference type="InParanoid" id="D8LF85"/>
<evidence type="ECO:0000256" key="1">
    <source>
        <dbReference type="SAM" id="MobiDB-lite"/>
    </source>
</evidence>
<gene>
    <name evidence="2" type="ORF">Esi_0145_0006</name>
</gene>
<dbReference type="EMBL" id="FN649727">
    <property type="protein sequence ID" value="CBN78810.1"/>
    <property type="molecule type" value="Genomic_DNA"/>
</dbReference>
<accession>D8LF85</accession>
<evidence type="ECO:0000313" key="3">
    <source>
        <dbReference type="Proteomes" id="UP000002630"/>
    </source>
</evidence>
<reference evidence="2 3" key="1">
    <citation type="journal article" date="2010" name="Nature">
        <title>The Ectocarpus genome and the independent evolution of multicellularity in brown algae.</title>
        <authorList>
            <person name="Cock J.M."/>
            <person name="Sterck L."/>
            <person name="Rouze P."/>
            <person name="Scornet D."/>
            <person name="Allen A.E."/>
            <person name="Amoutzias G."/>
            <person name="Anthouard V."/>
            <person name="Artiguenave F."/>
            <person name="Aury J.M."/>
            <person name="Badger J.H."/>
            <person name="Beszteri B."/>
            <person name="Billiau K."/>
            <person name="Bonnet E."/>
            <person name="Bothwell J.H."/>
            <person name="Bowler C."/>
            <person name="Boyen C."/>
            <person name="Brownlee C."/>
            <person name="Carrano C.J."/>
            <person name="Charrier B."/>
            <person name="Cho G.Y."/>
            <person name="Coelho S.M."/>
            <person name="Collen J."/>
            <person name="Corre E."/>
            <person name="Da Silva C."/>
            <person name="Delage L."/>
            <person name="Delaroque N."/>
            <person name="Dittami S.M."/>
            <person name="Doulbeau S."/>
            <person name="Elias M."/>
            <person name="Farnham G."/>
            <person name="Gachon C.M."/>
            <person name="Gschloessl B."/>
            <person name="Heesch S."/>
            <person name="Jabbari K."/>
            <person name="Jubin C."/>
            <person name="Kawai H."/>
            <person name="Kimura K."/>
            <person name="Kloareg B."/>
            <person name="Kupper F.C."/>
            <person name="Lang D."/>
            <person name="Le Bail A."/>
            <person name="Leblanc C."/>
            <person name="Lerouge P."/>
            <person name="Lohr M."/>
            <person name="Lopez P.J."/>
            <person name="Martens C."/>
            <person name="Maumus F."/>
            <person name="Michel G."/>
            <person name="Miranda-Saavedra D."/>
            <person name="Morales J."/>
            <person name="Moreau H."/>
            <person name="Motomura T."/>
            <person name="Nagasato C."/>
            <person name="Napoli C.A."/>
            <person name="Nelson D.R."/>
            <person name="Nyvall-Collen P."/>
            <person name="Peters A.F."/>
            <person name="Pommier C."/>
            <person name="Potin P."/>
            <person name="Poulain J."/>
            <person name="Quesneville H."/>
            <person name="Read B."/>
            <person name="Rensing S.A."/>
            <person name="Ritter A."/>
            <person name="Rousvoal S."/>
            <person name="Samanta M."/>
            <person name="Samson G."/>
            <person name="Schroeder D.C."/>
            <person name="Segurens B."/>
            <person name="Strittmatter M."/>
            <person name="Tonon T."/>
            <person name="Tregear J.W."/>
            <person name="Valentin K."/>
            <person name="von Dassow P."/>
            <person name="Yamagishi T."/>
            <person name="Van de Peer Y."/>
            <person name="Wincker P."/>
        </authorList>
    </citation>
    <scope>NUCLEOTIDE SEQUENCE [LARGE SCALE GENOMIC DNA]</scope>
    <source>
        <strain evidence="3">Ec32 / CCAP1310/4</strain>
    </source>
</reference>
<organism evidence="2 3">
    <name type="scientific">Ectocarpus siliculosus</name>
    <name type="common">Brown alga</name>
    <name type="synonym">Conferva siliculosa</name>
    <dbReference type="NCBI Taxonomy" id="2880"/>
    <lineage>
        <taxon>Eukaryota</taxon>
        <taxon>Sar</taxon>
        <taxon>Stramenopiles</taxon>
        <taxon>Ochrophyta</taxon>
        <taxon>PX clade</taxon>
        <taxon>Phaeophyceae</taxon>
        <taxon>Ectocarpales</taxon>
        <taxon>Ectocarpaceae</taxon>
        <taxon>Ectocarpus</taxon>
    </lineage>
</organism>
<protein>
    <submittedName>
        <fullName evidence="2">Uncharacterized protein</fullName>
    </submittedName>
</protein>
<feature type="region of interest" description="Disordered" evidence="1">
    <location>
        <begin position="1"/>
        <end position="42"/>
    </location>
</feature>
<proteinExistence type="predicted"/>
<feature type="compositionally biased region" description="Low complexity" evidence="1">
    <location>
        <begin position="26"/>
        <end position="37"/>
    </location>
</feature>
<name>D8LF85_ECTSI</name>
<feature type="compositionally biased region" description="Low complexity" evidence="1">
    <location>
        <begin position="1"/>
        <end position="15"/>
    </location>
</feature>
<keyword evidence="3" id="KW-1185">Reference proteome</keyword>
<evidence type="ECO:0000313" key="2">
    <source>
        <dbReference type="EMBL" id="CBN78810.1"/>
    </source>
</evidence>
<dbReference type="EMBL" id="FN648032">
    <property type="protein sequence ID" value="CBN78810.1"/>
    <property type="molecule type" value="Genomic_DNA"/>
</dbReference>
<dbReference type="Proteomes" id="UP000002630">
    <property type="component" value="Linkage Group LG02"/>
</dbReference>